<gene>
    <name evidence="2" type="ORF">TVAG_249380</name>
</gene>
<feature type="compositionally biased region" description="Basic and acidic residues" evidence="1">
    <location>
        <begin position="1139"/>
        <end position="1148"/>
    </location>
</feature>
<feature type="compositionally biased region" description="Low complexity" evidence="1">
    <location>
        <begin position="323"/>
        <end position="334"/>
    </location>
</feature>
<dbReference type="STRING" id="5722.A2DCE1"/>
<feature type="compositionally biased region" description="Basic and acidic residues" evidence="1">
    <location>
        <begin position="392"/>
        <end position="683"/>
    </location>
</feature>
<feature type="region of interest" description="Disordered" evidence="1">
    <location>
        <begin position="842"/>
        <end position="1059"/>
    </location>
</feature>
<feature type="compositionally biased region" description="Polar residues" evidence="1">
    <location>
        <begin position="725"/>
        <end position="738"/>
    </location>
</feature>
<reference evidence="2" key="1">
    <citation type="submission" date="2006-10" db="EMBL/GenBank/DDBJ databases">
        <authorList>
            <person name="Amadeo P."/>
            <person name="Zhao Q."/>
            <person name="Wortman J."/>
            <person name="Fraser-Liggett C."/>
            <person name="Carlton J."/>
        </authorList>
    </citation>
    <scope>NUCLEOTIDE SEQUENCE</scope>
    <source>
        <strain evidence="2">G3</strain>
    </source>
</reference>
<feature type="compositionally biased region" description="Basic and acidic residues" evidence="1">
    <location>
        <begin position="1368"/>
        <end position="1380"/>
    </location>
</feature>
<dbReference type="InParanoid" id="A2DCE1"/>
<feature type="compositionally biased region" description="Basic and acidic residues" evidence="1">
    <location>
        <begin position="696"/>
        <end position="715"/>
    </location>
</feature>
<feature type="compositionally biased region" description="Polar residues" evidence="1">
    <location>
        <begin position="684"/>
        <end position="693"/>
    </location>
</feature>
<dbReference type="OMA" id="KSPIRIC"/>
<accession>A2DCE1</accession>
<evidence type="ECO:0000313" key="3">
    <source>
        <dbReference type="Proteomes" id="UP000001542"/>
    </source>
</evidence>
<protein>
    <recommendedName>
        <fullName evidence="4">Trichohyalin</fullName>
    </recommendedName>
</protein>
<feature type="region of interest" description="Disordered" evidence="1">
    <location>
        <begin position="318"/>
        <end position="830"/>
    </location>
</feature>
<feature type="compositionally biased region" description="Polar residues" evidence="1">
    <location>
        <begin position="1092"/>
        <end position="1106"/>
    </location>
</feature>
<feature type="compositionally biased region" description="Basic and acidic residues" evidence="1">
    <location>
        <begin position="1157"/>
        <end position="1174"/>
    </location>
</feature>
<sequence>MTQKASTFVIYPGQVISASARAENKHLMLSIASADPSLKEEKITLSANNVPICTFSSNQTLVKVENVEITEKEIHFSVTEGKSPIRICFTSDHIEGPNFIRIEPKIKWNVQIVKFPKVISNQVNKIRNNARPLIELAFYMGFMFKEPFYPLRHFNFTQEINEIVIEAIKDFVKDPEKTIIDFVKIVEGNVLNQHTIYLGLAHIFIQTINQFPDLTNLVINEITKSKFSLEILPMIASSSQSNKLIPVIPTLEIPDKISPEALEAWLDFCALSGASVPKPLYDHFLKITTRRQLRTLIPNYIDNEPLTGEEISISPTIAELPKSPSRSPSHFYSSQILDRSRNSTINESTMETSEILPTGSPIRPSRQQKQEEEAPVVSRELKFDDTDLMENEEPKKKQEEEERKKLEEEKRKFEEEKKKFEEEKKKQQEEAKRKAEEEKKKQEEEKKRQEEEKKRIEEENQRKLAEEKKRLEEEAKRKAEEEEKKRAEEEAKRKAEEEKQKAEAEAKRKAEEAEAQRKAEEEQKKKAAAEKKKQEAEAKRKAEEEQKKKQEAEAKRKAEEEQKKKQQDEEAKRKAEEEAKRKLEEEKKKQQEEAEAKRKADEEKKKADAEAKRKANEEKKKAAAEKKKQEAEARRKAEEEKKKQQEEAEAKRKAEEEEKKKQEEQRQLQIAQEKKATEQRKEAQQSARNQPQPKNVVDENSKPLSREKHINDRKQTAKNAKKNRNIQSRDISGITKTQGEVPVESQEPADDEIVVVNSQSSEKLPVQPREKVELDPNEYPSLTSAPIAQKKSYGWGALQLDNTGENVDSKKFGQTKKPKYYNDDRRQRPDYELRVAHRYYAMMEQQAEEEKPQASNTKTRDVDLTDFGKEESIVSENKFAYLQDEIDEETKKQIEEEKKKREELRKAEEAKKKEEEQRKSQEQQVKETEEEKKRREQQEKKRQENEEKRRLAQEEKEKKKQERREKERQRKEEEKQKKEEEKLQKEREAEEEKKRQELEQKKKLEDEEKKKLEEQKRKEEEQKKKEIKSQKEKEEKEKLQAQKKEEETHKQEEKSREDALIHQQFLDSISFANEALSKQKPKILEQIPEAVSQPSKQKNAQKQAPKSRSAAVPWSMIDLKGDEEINVNQTIAGKSQPKKYSDVPERDPNNYQLQLLDKLDQKRQSSAETADKRRQQQFVDESMNEDVVIESSNTFANLVDEEMQESIKQQQEEMRKAKELEEKQKREQQEQEEMKRKAEEEKRRQELEEKKKKELEQKQKEEEEKKKKEEEEKKKKEEEEKKKKEEEEKKKKEEEEKKKKELEQKKKEEEENKKKQEIEQKKKQDEDKKKKQKEEQKKKQEEEKKKKQEELEKKKKQEEEEEKKKKKEEKEQKKKQEETAVKNVKKTTKAAKSVKVVEEEEDTIVEKAITKLLVCGAGLVVCYAAYLFSTKFL</sequence>
<dbReference type="VEuPathDB" id="TrichDB:TVAG_249380"/>
<feature type="compositionally biased region" description="Basic and acidic residues" evidence="1">
    <location>
        <begin position="1210"/>
        <end position="1358"/>
    </location>
</feature>
<feature type="region of interest" description="Disordered" evidence="1">
    <location>
        <begin position="1085"/>
        <end position="1385"/>
    </location>
</feature>
<feature type="compositionally biased region" description="Polar residues" evidence="1">
    <location>
        <begin position="342"/>
        <end position="352"/>
    </location>
</feature>
<feature type="compositionally biased region" description="Basic and acidic residues" evidence="1">
    <location>
        <begin position="889"/>
        <end position="1059"/>
    </location>
</feature>
<dbReference type="VEuPathDB" id="TrichDB:TVAGG3_0957320"/>
<evidence type="ECO:0008006" key="4">
    <source>
        <dbReference type="Google" id="ProtNLM"/>
    </source>
</evidence>
<feature type="compositionally biased region" description="Basic and acidic residues" evidence="1">
    <location>
        <begin position="848"/>
        <end position="872"/>
    </location>
</feature>
<proteinExistence type="predicted"/>
<name>A2DCE1_TRIV3</name>
<dbReference type="EMBL" id="DS113187">
    <property type="protein sequence ID" value="EAY21878.1"/>
    <property type="molecule type" value="Genomic_DNA"/>
</dbReference>
<keyword evidence="3" id="KW-1185">Reference proteome</keyword>
<organism evidence="2 3">
    <name type="scientific">Trichomonas vaginalis (strain ATCC PRA-98 / G3)</name>
    <dbReference type="NCBI Taxonomy" id="412133"/>
    <lineage>
        <taxon>Eukaryota</taxon>
        <taxon>Metamonada</taxon>
        <taxon>Parabasalia</taxon>
        <taxon>Trichomonadida</taxon>
        <taxon>Trichomonadidae</taxon>
        <taxon>Trichomonas</taxon>
    </lineage>
</organism>
<evidence type="ECO:0000313" key="2">
    <source>
        <dbReference type="EMBL" id="EAY21878.1"/>
    </source>
</evidence>
<dbReference type="Proteomes" id="UP000001542">
    <property type="component" value="Unassembled WGS sequence"/>
</dbReference>
<evidence type="ECO:0000256" key="1">
    <source>
        <dbReference type="SAM" id="MobiDB-lite"/>
    </source>
</evidence>
<feature type="compositionally biased region" description="Basic and acidic residues" evidence="1">
    <location>
        <begin position="820"/>
        <end position="830"/>
    </location>
</feature>
<dbReference type="GO" id="GO:0015630">
    <property type="term" value="C:microtubule cytoskeleton"/>
    <property type="evidence" value="ECO:0000318"/>
    <property type="project" value="GO_Central"/>
</dbReference>
<reference evidence="2" key="2">
    <citation type="journal article" date="2007" name="Science">
        <title>Draft genome sequence of the sexually transmitted pathogen Trichomonas vaginalis.</title>
        <authorList>
            <person name="Carlton J.M."/>
            <person name="Hirt R.P."/>
            <person name="Silva J.C."/>
            <person name="Delcher A.L."/>
            <person name="Schatz M."/>
            <person name="Zhao Q."/>
            <person name="Wortman J.R."/>
            <person name="Bidwell S.L."/>
            <person name="Alsmark U.C.M."/>
            <person name="Besteiro S."/>
            <person name="Sicheritz-Ponten T."/>
            <person name="Noel C.J."/>
            <person name="Dacks J.B."/>
            <person name="Foster P.G."/>
            <person name="Simillion C."/>
            <person name="Van de Peer Y."/>
            <person name="Miranda-Saavedra D."/>
            <person name="Barton G.J."/>
            <person name="Westrop G.D."/>
            <person name="Mueller S."/>
            <person name="Dessi D."/>
            <person name="Fiori P.L."/>
            <person name="Ren Q."/>
            <person name="Paulsen I."/>
            <person name="Zhang H."/>
            <person name="Bastida-Corcuera F.D."/>
            <person name="Simoes-Barbosa A."/>
            <person name="Brown M.T."/>
            <person name="Hayes R.D."/>
            <person name="Mukherjee M."/>
            <person name="Okumura C.Y."/>
            <person name="Schneider R."/>
            <person name="Smith A.J."/>
            <person name="Vanacova S."/>
            <person name="Villalvazo M."/>
            <person name="Haas B.J."/>
            <person name="Pertea M."/>
            <person name="Feldblyum T.V."/>
            <person name="Utterback T.R."/>
            <person name="Shu C.L."/>
            <person name="Osoegawa K."/>
            <person name="de Jong P.J."/>
            <person name="Hrdy I."/>
            <person name="Horvathova L."/>
            <person name="Zubacova Z."/>
            <person name="Dolezal P."/>
            <person name="Malik S.B."/>
            <person name="Logsdon J.M. Jr."/>
            <person name="Henze K."/>
            <person name="Gupta A."/>
            <person name="Wang C.C."/>
            <person name="Dunne R.L."/>
            <person name="Upcroft J.A."/>
            <person name="Upcroft P."/>
            <person name="White O."/>
            <person name="Salzberg S.L."/>
            <person name="Tang P."/>
            <person name="Chiu C.-H."/>
            <person name="Lee Y.-S."/>
            <person name="Embley T.M."/>
            <person name="Coombs G.H."/>
            <person name="Mottram J.C."/>
            <person name="Tachezy J."/>
            <person name="Fraser-Liggett C.M."/>
            <person name="Johnson P.J."/>
        </authorList>
    </citation>
    <scope>NUCLEOTIDE SEQUENCE [LARGE SCALE GENOMIC DNA]</scope>
    <source>
        <strain evidence="2">G3</strain>
    </source>
</reference>